<dbReference type="PIRSF" id="PIRSF006250">
    <property type="entry name" value="NadC_ModD"/>
    <property type="match status" value="1"/>
</dbReference>
<dbReference type="InterPro" id="IPR037128">
    <property type="entry name" value="Quinolinate_PRibosylTase_N_sf"/>
</dbReference>
<evidence type="ECO:0000256" key="1">
    <source>
        <dbReference type="ARBA" id="ARBA00009400"/>
    </source>
</evidence>
<dbReference type="InterPro" id="IPR002638">
    <property type="entry name" value="Quinolinate_PRibosylTrfase_C"/>
</dbReference>
<feature type="domain" description="Quinolinate phosphoribosyl transferase N-terminal" evidence="7">
    <location>
        <begin position="23"/>
        <end position="104"/>
    </location>
</feature>
<dbReference type="InterPro" id="IPR022412">
    <property type="entry name" value="Quinolinate_PRibosylTrfase_N"/>
</dbReference>
<sequence>MNLPILPDAVLDQFQADDVPFLDLTTHVLGVGAEPGRMSFAARDAMVVACAEEAARIIERAGAKVVLHAASGATLDPGAAILTATGLAAALLRSWKIAQNLIETAAGIATATRNIVDAARAVAPHVSIACTRKNAPGTKLMAVKAILAGGGAPHRLGLSETILIFAEHRAFLSGLAETEIIALARRDAAEKKIVVEVGSLEEALAFGKAGADVIQAEKFRPAQIAALRSALGGDVRRPLIAAAGGVNAGNGAEFAAAGADILVTSAPYWGKPLDVAVRIEAA</sequence>
<proteinExistence type="inferred from homology"/>
<dbReference type="NCBIfam" id="TIGR01334">
    <property type="entry name" value="modD"/>
    <property type="match status" value="1"/>
</dbReference>
<dbReference type="Gene3D" id="3.20.20.70">
    <property type="entry name" value="Aldolase class I"/>
    <property type="match status" value="1"/>
</dbReference>
<evidence type="ECO:0000256" key="2">
    <source>
        <dbReference type="ARBA" id="ARBA00019205"/>
    </source>
</evidence>
<name>A0ABZ0HQ65_9HYPH</name>
<evidence type="ECO:0000256" key="3">
    <source>
        <dbReference type="ARBA" id="ARBA00022676"/>
    </source>
</evidence>
<gene>
    <name evidence="8" type="primary">modD</name>
    <name evidence="8" type="ORF">RZS28_13910</name>
</gene>
<dbReference type="CDD" id="cd01573">
    <property type="entry name" value="modD_like"/>
    <property type="match status" value="1"/>
</dbReference>
<dbReference type="InterPro" id="IPR036068">
    <property type="entry name" value="Nicotinate_pribotase-like_C"/>
</dbReference>
<dbReference type="Gene3D" id="3.90.1170.20">
    <property type="entry name" value="Quinolinate phosphoribosyl transferase, N-terminal domain"/>
    <property type="match status" value="1"/>
</dbReference>
<evidence type="ECO:0000259" key="6">
    <source>
        <dbReference type="Pfam" id="PF01729"/>
    </source>
</evidence>
<dbReference type="Proteomes" id="UP001626536">
    <property type="component" value="Chromosome"/>
</dbReference>
<accession>A0ABZ0HQ65</accession>
<keyword evidence="4 5" id="KW-0808">Transferase</keyword>
<comment type="similarity">
    <text evidence="1 5">Belongs to the NadC/ModD family.</text>
</comment>
<protein>
    <recommendedName>
        <fullName evidence="2">Putative pyrophosphorylase ModD</fullName>
    </recommendedName>
</protein>
<dbReference type="RefSeq" id="WP_407338333.1">
    <property type="nucleotide sequence ID" value="NZ_CP136862.1"/>
</dbReference>
<keyword evidence="3 5" id="KW-0328">Glycosyltransferase</keyword>
<evidence type="ECO:0000313" key="9">
    <source>
        <dbReference type="Proteomes" id="UP001626536"/>
    </source>
</evidence>
<dbReference type="PANTHER" id="PTHR32179:SF4">
    <property type="entry name" value="PYROPHOSPHORYLASE MODD-RELATED"/>
    <property type="match status" value="1"/>
</dbReference>
<evidence type="ECO:0000256" key="4">
    <source>
        <dbReference type="ARBA" id="ARBA00022679"/>
    </source>
</evidence>
<organism evidence="8 9">
    <name type="scientific">Methylocapsa polymorpha</name>
    <dbReference type="NCBI Taxonomy" id="3080828"/>
    <lineage>
        <taxon>Bacteria</taxon>
        <taxon>Pseudomonadati</taxon>
        <taxon>Pseudomonadota</taxon>
        <taxon>Alphaproteobacteria</taxon>
        <taxon>Hyphomicrobiales</taxon>
        <taxon>Beijerinckiaceae</taxon>
        <taxon>Methylocapsa</taxon>
    </lineage>
</organism>
<evidence type="ECO:0000256" key="5">
    <source>
        <dbReference type="PIRNR" id="PIRNR006250"/>
    </source>
</evidence>
<feature type="domain" description="Quinolinate phosphoribosyl transferase C-terminal" evidence="6">
    <location>
        <begin position="108"/>
        <end position="277"/>
    </location>
</feature>
<evidence type="ECO:0000259" key="7">
    <source>
        <dbReference type="Pfam" id="PF02749"/>
    </source>
</evidence>
<dbReference type="InterPro" id="IPR006242">
    <property type="entry name" value="ModD"/>
</dbReference>
<dbReference type="SUPFAM" id="SSF51690">
    <property type="entry name" value="Nicotinate/Quinolinate PRTase C-terminal domain-like"/>
    <property type="match status" value="1"/>
</dbReference>
<dbReference type="InterPro" id="IPR013785">
    <property type="entry name" value="Aldolase_TIM"/>
</dbReference>
<dbReference type="InterPro" id="IPR027277">
    <property type="entry name" value="NadC/ModD"/>
</dbReference>
<dbReference type="SUPFAM" id="SSF54675">
    <property type="entry name" value="Nicotinate/Quinolinate PRTase N-terminal domain-like"/>
    <property type="match status" value="1"/>
</dbReference>
<keyword evidence="9" id="KW-1185">Reference proteome</keyword>
<evidence type="ECO:0000313" key="8">
    <source>
        <dbReference type="EMBL" id="WOJ88895.1"/>
    </source>
</evidence>
<dbReference type="Pfam" id="PF01729">
    <property type="entry name" value="QRPTase_C"/>
    <property type="match status" value="1"/>
</dbReference>
<dbReference type="EMBL" id="CP136862">
    <property type="protein sequence ID" value="WOJ88895.1"/>
    <property type="molecule type" value="Genomic_DNA"/>
</dbReference>
<reference evidence="8 9" key="1">
    <citation type="submission" date="2023-10" db="EMBL/GenBank/DDBJ databases">
        <title>Novel methanotroph of the genus Methylocapsa from a subarctic wetland.</title>
        <authorList>
            <person name="Belova S.E."/>
            <person name="Oshkin I.Y."/>
            <person name="Miroshnikov K."/>
            <person name="Dedysh S.N."/>
        </authorList>
    </citation>
    <scope>NUCLEOTIDE SEQUENCE [LARGE SCALE GENOMIC DNA]</scope>
    <source>
        <strain evidence="8 9">RX1</strain>
    </source>
</reference>
<dbReference type="PANTHER" id="PTHR32179">
    <property type="entry name" value="NICOTINATE-NUCLEOTIDE PYROPHOSPHORYLASE [CARBOXYLATING]"/>
    <property type="match status" value="1"/>
</dbReference>
<dbReference type="Pfam" id="PF02749">
    <property type="entry name" value="QRPTase_N"/>
    <property type="match status" value="1"/>
</dbReference>